<dbReference type="SMR" id="A0A7M7R2M5"/>
<evidence type="ECO:0000313" key="2">
    <source>
        <dbReference type="Proteomes" id="UP000002358"/>
    </source>
</evidence>
<dbReference type="KEGG" id="nvi:116738708"/>
<sequence length="168" mass="19381">MVQLKTLVQDKRPFGDSEHVLSLEKLKEIYDVTLPMETSTEFYNFNSKIVHDNYISLKTYFGCNINTQEKNIAAKVITPIFKTFFSKDLVRKFTAQKKSKDEYIFKDSKFYDCLFDAMQNAHSKKGQTVTNADLLGLIGTVINNAADWDRGRDSRKRTRDQDSDGNDI</sequence>
<dbReference type="GeneID" id="116738708"/>
<dbReference type="OrthoDB" id="7697863at2759"/>
<organism evidence="1 2">
    <name type="scientific">Nasonia vitripennis</name>
    <name type="common">Parasitic wasp</name>
    <dbReference type="NCBI Taxonomy" id="7425"/>
    <lineage>
        <taxon>Eukaryota</taxon>
        <taxon>Metazoa</taxon>
        <taxon>Ecdysozoa</taxon>
        <taxon>Arthropoda</taxon>
        <taxon>Hexapoda</taxon>
        <taxon>Insecta</taxon>
        <taxon>Pterygota</taxon>
        <taxon>Neoptera</taxon>
        <taxon>Endopterygota</taxon>
        <taxon>Hymenoptera</taxon>
        <taxon>Apocrita</taxon>
        <taxon>Proctotrupomorpha</taxon>
        <taxon>Chalcidoidea</taxon>
        <taxon>Pteromalidae</taxon>
        <taxon>Pteromalinae</taxon>
        <taxon>Nasonia</taxon>
    </lineage>
</organism>
<name>A0A7M7R2M5_NASVI</name>
<dbReference type="InParanoid" id="A0A7M7R2M5"/>
<dbReference type="RefSeq" id="XP_032458226.1">
    <property type="nucleotide sequence ID" value="XM_032602335.1"/>
</dbReference>
<dbReference type="Proteomes" id="UP000002358">
    <property type="component" value="Chromosome 1"/>
</dbReference>
<evidence type="ECO:0000313" key="1">
    <source>
        <dbReference type="EnsemblMetazoa" id="XP_032458226"/>
    </source>
</evidence>
<keyword evidence="2" id="KW-1185">Reference proteome</keyword>
<dbReference type="AlphaFoldDB" id="A0A7M7R2M5"/>
<protein>
    <submittedName>
        <fullName evidence="1">Uncharacterized protein</fullName>
    </submittedName>
</protein>
<proteinExistence type="predicted"/>
<reference evidence="1" key="1">
    <citation type="submission" date="2021-01" db="UniProtKB">
        <authorList>
            <consortium name="EnsemblMetazoa"/>
        </authorList>
    </citation>
    <scope>IDENTIFICATION</scope>
</reference>
<dbReference type="EnsemblMetazoa" id="XM_032602335">
    <property type="protein sequence ID" value="XP_032458226"/>
    <property type="gene ID" value="LOC116738708"/>
</dbReference>
<accession>A0A7M7R2M5</accession>